<organism evidence="4">
    <name type="scientific">Emiliania huxleyi</name>
    <name type="common">Coccolithophore</name>
    <name type="synonym">Pontosphaera huxleyi</name>
    <dbReference type="NCBI Taxonomy" id="2903"/>
    <lineage>
        <taxon>Eukaryota</taxon>
        <taxon>Haptista</taxon>
        <taxon>Haptophyta</taxon>
        <taxon>Prymnesiophyceae</taxon>
        <taxon>Isochrysidales</taxon>
        <taxon>Noelaerhabdaceae</taxon>
        <taxon>Emiliania</taxon>
    </lineage>
</organism>
<proteinExistence type="predicted"/>
<dbReference type="PANTHER" id="PTHR18916:SF85">
    <property type="entry name" value="TUBULIN-FOLDING COFACTOR B"/>
    <property type="match status" value="1"/>
</dbReference>
<dbReference type="PANTHER" id="PTHR18916">
    <property type="entry name" value="DYNACTIN 1-RELATED MICROTUBULE-BINDING"/>
    <property type="match status" value="1"/>
</dbReference>
<protein>
    <recommendedName>
        <fullName evidence="3">CAP-Gly domain-containing protein</fullName>
    </recommendedName>
</protein>
<dbReference type="SMART" id="SM01052">
    <property type="entry name" value="CAP_GLY"/>
    <property type="match status" value="1"/>
</dbReference>
<dbReference type="EMBL" id="HBIR01019915">
    <property type="protein sequence ID" value="CAE0545693.1"/>
    <property type="molecule type" value="Transcribed_RNA"/>
</dbReference>
<reference evidence="4" key="1">
    <citation type="submission" date="2021-01" db="EMBL/GenBank/DDBJ databases">
        <authorList>
            <person name="Corre E."/>
            <person name="Pelletier E."/>
            <person name="Niang G."/>
            <person name="Scheremetjew M."/>
            <person name="Finn R."/>
            <person name="Kale V."/>
            <person name="Holt S."/>
            <person name="Cochrane G."/>
            <person name="Meng A."/>
            <person name="Brown T."/>
            <person name="Cohen L."/>
        </authorList>
    </citation>
    <scope>NUCLEOTIDE SEQUENCE</scope>
    <source>
        <strain evidence="4">379</strain>
    </source>
</reference>
<feature type="domain" description="CAP-Gly" evidence="3">
    <location>
        <begin position="137"/>
        <end position="178"/>
    </location>
</feature>
<dbReference type="GO" id="GO:0031122">
    <property type="term" value="P:cytoplasmic microtubule organization"/>
    <property type="evidence" value="ECO:0007669"/>
    <property type="project" value="TreeGrafter"/>
</dbReference>
<dbReference type="PROSITE" id="PS50245">
    <property type="entry name" value="CAP_GLY_2"/>
    <property type="match status" value="1"/>
</dbReference>
<dbReference type="GO" id="GO:0035371">
    <property type="term" value="C:microtubule plus-end"/>
    <property type="evidence" value="ECO:0007669"/>
    <property type="project" value="TreeGrafter"/>
</dbReference>
<evidence type="ECO:0000256" key="1">
    <source>
        <dbReference type="ARBA" id="ARBA00004496"/>
    </source>
</evidence>
<dbReference type="InterPro" id="IPR000938">
    <property type="entry name" value="CAP-Gly_domain"/>
</dbReference>
<comment type="subcellular location">
    <subcellularLocation>
        <location evidence="1">Cytoplasm</location>
    </subcellularLocation>
</comment>
<dbReference type="GO" id="GO:0005634">
    <property type="term" value="C:nucleus"/>
    <property type="evidence" value="ECO:0007669"/>
    <property type="project" value="TreeGrafter"/>
</dbReference>
<dbReference type="SUPFAM" id="SSF74924">
    <property type="entry name" value="Cap-Gly domain"/>
    <property type="match status" value="1"/>
</dbReference>
<evidence type="ECO:0000313" key="4">
    <source>
        <dbReference type="EMBL" id="CAE0545693.1"/>
    </source>
</evidence>
<dbReference type="GO" id="GO:0051010">
    <property type="term" value="F:microtubule plus-end binding"/>
    <property type="evidence" value="ECO:0007669"/>
    <property type="project" value="TreeGrafter"/>
</dbReference>
<gene>
    <name evidence="4" type="ORF">EHUX00137_LOCUS15088</name>
</gene>
<dbReference type="Pfam" id="PF01302">
    <property type="entry name" value="CAP_GLY"/>
    <property type="match status" value="1"/>
</dbReference>
<accession>A0A7S3WA44</accession>
<evidence type="ECO:0000259" key="3">
    <source>
        <dbReference type="PROSITE" id="PS50245"/>
    </source>
</evidence>
<dbReference type="AlphaFoldDB" id="A0A7S3WA44"/>
<keyword evidence="2" id="KW-0963">Cytoplasm</keyword>
<dbReference type="GO" id="GO:0005737">
    <property type="term" value="C:cytoplasm"/>
    <property type="evidence" value="ECO:0007669"/>
    <property type="project" value="UniProtKB-SubCell"/>
</dbReference>
<evidence type="ECO:0000256" key="2">
    <source>
        <dbReference type="ARBA" id="ARBA00022490"/>
    </source>
</evidence>
<dbReference type="Gene3D" id="2.30.30.190">
    <property type="entry name" value="CAP Gly-rich-like domain"/>
    <property type="match status" value="1"/>
</dbReference>
<name>A0A7S3WA44_EMIHU</name>
<dbReference type="InterPro" id="IPR036859">
    <property type="entry name" value="CAP-Gly_dom_sf"/>
</dbReference>
<sequence>MLGYFSPLDGYTLHITDLDPHSLSAGGGLEDVNLVKKYEISEEDYLKREDNFRAWKEAKKREDPSWSFAKEIKERQDAQRKKADPSFVPEPWKEVETSEESYKELAERIKVGDRCEVTLGGKRGEVRYVGKIPAIAAGWWVGVQYDEPVGKNDGSITSKLGRTSRFFECPPNYGGFLRPDKLLVGDYPERDIFDEEEEDE</sequence>